<keyword evidence="4" id="KW-1185">Reference proteome</keyword>
<dbReference type="InterPro" id="IPR013762">
    <property type="entry name" value="Integrase-like_cat_sf"/>
</dbReference>
<protein>
    <submittedName>
        <fullName evidence="3">Tyrosine-type recombinase/integrase</fullName>
    </submittedName>
</protein>
<evidence type="ECO:0000256" key="1">
    <source>
        <dbReference type="ARBA" id="ARBA00023172"/>
    </source>
</evidence>
<comment type="caution">
    <text evidence="3">The sequence shown here is derived from an EMBL/GenBank/DDBJ whole genome shotgun (WGS) entry which is preliminary data.</text>
</comment>
<reference evidence="3 4" key="1">
    <citation type="submission" date="2020-07" db="EMBL/GenBank/DDBJ databases">
        <title>Pseudogemmobacter sp. nov., isolated from poultry manure in Taiwan.</title>
        <authorList>
            <person name="Lin S.-Y."/>
            <person name="Tang Y.-S."/>
            <person name="Young C.-C."/>
        </authorList>
    </citation>
    <scope>NUCLEOTIDE SEQUENCE [LARGE SCALE GENOMIC DNA]</scope>
    <source>
        <strain evidence="3 4">CC-YST710</strain>
    </source>
</reference>
<feature type="domain" description="Tyr recombinase" evidence="2">
    <location>
        <begin position="174"/>
        <end position="348"/>
    </location>
</feature>
<dbReference type="Gene3D" id="1.10.443.10">
    <property type="entry name" value="Intergrase catalytic core"/>
    <property type="match status" value="1"/>
</dbReference>
<dbReference type="Pfam" id="PF00589">
    <property type="entry name" value="Phage_integrase"/>
    <property type="match status" value="1"/>
</dbReference>
<evidence type="ECO:0000259" key="2">
    <source>
        <dbReference type="PROSITE" id="PS51898"/>
    </source>
</evidence>
<keyword evidence="1" id="KW-0233">DNA recombination</keyword>
<gene>
    <name evidence="3" type="ORF">H0485_16115</name>
</gene>
<dbReference type="InterPro" id="IPR002104">
    <property type="entry name" value="Integrase_catalytic"/>
</dbReference>
<accession>A0ABS8CQ40</accession>
<name>A0ABS8CQ40_9RHOB</name>
<evidence type="ECO:0000313" key="3">
    <source>
        <dbReference type="EMBL" id="MCB5411517.1"/>
    </source>
</evidence>
<sequence length="357" mass="39960">MKMVKIPVKGINRIRRKLADGSTREYHYATRGRGAVPFWNDSMSFAIGSPEYLAALSAARPVADMAKGLFREVLLDFTTSQDFLRLSQRTQADMRNSIFHPTSGIDHKFGAGPRSIFEDPRIRGVVLKWRDDIGGKVGDDRMRHLQRIVGWAHDRTTLRQNHLTKLKSMYRSNRSEVFWTEPEIEAFISGAPPHIARILIAATETGLRPGDLAQLGRAHIHPTPGGQRIVVWTAKRKRLASIPVTVRMAALIADTPVGQSQFIVNKSGQPYQHENYLGDAVSQWRDKLGIRSDLRLYDARGTAATRLLWADASLKEIATCMGWSIKHASEVIGRYAALSPEMSDGIAQKLEAARKRS</sequence>
<organism evidence="3 4">
    <name type="scientific">Pseudogemmobacter faecipullorum</name>
    <dbReference type="NCBI Taxonomy" id="2755041"/>
    <lineage>
        <taxon>Bacteria</taxon>
        <taxon>Pseudomonadati</taxon>
        <taxon>Pseudomonadota</taxon>
        <taxon>Alphaproteobacteria</taxon>
        <taxon>Rhodobacterales</taxon>
        <taxon>Paracoccaceae</taxon>
        <taxon>Pseudogemmobacter</taxon>
    </lineage>
</organism>
<dbReference type="Proteomes" id="UP001198571">
    <property type="component" value="Unassembled WGS sequence"/>
</dbReference>
<dbReference type="InterPro" id="IPR011010">
    <property type="entry name" value="DNA_brk_join_enz"/>
</dbReference>
<proteinExistence type="predicted"/>
<dbReference type="SUPFAM" id="SSF56349">
    <property type="entry name" value="DNA breaking-rejoining enzymes"/>
    <property type="match status" value="1"/>
</dbReference>
<dbReference type="PROSITE" id="PS51898">
    <property type="entry name" value="TYR_RECOMBINASE"/>
    <property type="match status" value="1"/>
</dbReference>
<dbReference type="EMBL" id="JACDXX010000017">
    <property type="protein sequence ID" value="MCB5411517.1"/>
    <property type="molecule type" value="Genomic_DNA"/>
</dbReference>
<evidence type="ECO:0000313" key="4">
    <source>
        <dbReference type="Proteomes" id="UP001198571"/>
    </source>
</evidence>